<dbReference type="PANTHER" id="PTHR37984">
    <property type="entry name" value="PROTEIN CBG26694"/>
    <property type="match status" value="1"/>
</dbReference>
<dbReference type="PANTHER" id="PTHR37984:SF5">
    <property type="entry name" value="PROTEIN NYNRIN-LIKE"/>
    <property type="match status" value="1"/>
</dbReference>
<evidence type="ECO:0000313" key="6">
    <source>
        <dbReference type="Proteomes" id="UP000005237"/>
    </source>
</evidence>
<dbReference type="SUPFAM" id="SSF56672">
    <property type="entry name" value="DNA/RNA polymerases"/>
    <property type="match status" value="1"/>
</dbReference>
<dbReference type="GO" id="GO:0003964">
    <property type="term" value="F:RNA-directed DNA polymerase activity"/>
    <property type="evidence" value="ECO:0007669"/>
    <property type="project" value="UniProtKB-EC"/>
</dbReference>
<feature type="region of interest" description="Disordered" evidence="3">
    <location>
        <begin position="255"/>
        <end position="284"/>
    </location>
</feature>
<sequence length="376" mass="42069">AIQQMPVPRDVKAVQRFIGMAGFFRKFIKNFSEIAEPLTKLTRKEQSFKWAKKQQQAFETLKEKLTSKPVLGYPDYTKEFHIYTDASAVAQGAMLAQVSDDQGAIQQYDITIVHIDGKKNTVADCISRAKDEIAPLPTEELEDIIEFPVCMAIDRLKDRVPKQFTPASTKKPVDLATEQSKDKDIGIIKRFLTTTTTPIDGISEKWTPFLERIQLSNTGILTNIICDGVNPLIDEAKLLEEGVEDVPPISEEMEKELLGGGSPPQQGGPAALQPVPEPKTPKHHLPTLEESNPLAEFYGGLGDEELPANPIRRMIASLSLDAIQKGRNMTIATITEDQMYCEALVRGNTDTEYNPTYEQKYLARVEHKKTWCPKQV</sequence>
<dbReference type="EnsemblMetazoa" id="CJA37036b.1">
    <property type="protein sequence ID" value="CJA37036b.1"/>
    <property type="gene ID" value="WBGene00212883"/>
</dbReference>
<keyword evidence="6" id="KW-1185">Reference proteome</keyword>
<reference evidence="5" key="2">
    <citation type="submission" date="2022-06" db="UniProtKB">
        <authorList>
            <consortium name="EnsemblMetazoa"/>
        </authorList>
    </citation>
    <scope>IDENTIFICATION</scope>
    <source>
        <strain evidence="5">DF5081</strain>
    </source>
</reference>
<keyword evidence="2" id="KW-0511">Multifunctional enzyme</keyword>
<dbReference type="InterPro" id="IPR041577">
    <property type="entry name" value="RT_RNaseH_2"/>
</dbReference>
<organism evidence="5 6">
    <name type="scientific">Caenorhabditis japonica</name>
    <dbReference type="NCBI Taxonomy" id="281687"/>
    <lineage>
        <taxon>Eukaryota</taxon>
        <taxon>Metazoa</taxon>
        <taxon>Ecdysozoa</taxon>
        <taxon>Nematoda</taxon>
        <taxon>Chromadorea</taxon>
        <taxon>Rhabditida</taxon>
        <taxon>Rhabditina</taxon>
        <taxon>Rhabditomorpha</taxon>
        <taxon>Rhabditoidea</taxon>
        <taxon>Rhabditidae</taxon>
        <taxon>Peloderinae</taxon>
        <taxon>Caenorhabditis</taxon>
    </lineage>
</organism>
<dbReference type="Pfam" id="PF17919">
    <property type="entry name" value="RT_RNaseH_2"/>
    <property type="match status" value="1"/>
</dbReference>
<name>A0A8R1EMC5_CAEJA</name>
<accession>A0A8R1EMC5</accession>
<dbReference type="Proteomes" id="UP000005237">
    <property type="component" value="Unassembled WGS sequence"/>
</dbReference>
<feature type="compositionally biased region" description="Low complexity" evidence="3">
    <location>
        <begin position="263"/>
        <end position="274"/>
    </location>
</feature>
<evidence type="ECO:0000256" key="3">
    <source>
        <dbReference type="SAM" id="MobiDB-lite"/>
    </source>
</evidence>
<dbReference type="InterPro" id="IPR050951">
    <property type="entry name" value="Retrovirus_Pol_polyprotein"/>
</dbReference>
<dbReference type="InterPro" id="IPR043128">
    <property type="entry name" value="Rev_trsase/Diguanyl_cyclase"/>
</dbReference>
<dbReference type="Gene3D" id="3.30.70.270">
    <property type="match status" value="1"/>
</dbReference>
<reference evidence="6" key="1">
    <citation type="submission" date="2010-08" db="EMBL/GenBank/DDBJ databases">
        <authorList>
            <consortium name="Caenorhabditis japonica Sequencing Consortium"/>
            <person name="Wilson R.K."/>
        </authorList>
    </citation>
    <scope>NUCLEOTIDE SEQUENCE [LARGE SCALE GENOMIC DNA]</scope>
    <source>
        <strain evidence="6">DF5081</strain>
    </source>
</reference>
<dbReference type="FunFam" id="3.30.70.270:FF:000020">
    <property type="entry name" value="Transposon Tf2-6 polyprotein-like Protein"/>
    <property type="match status" value="1"/>
</dbReference>
<proteinExistence type="predicted"/>
<evidence type="ECO:0000256" key="2">
    <source>
        <dbReference type="ARBA" id="ARBA00023268"/>
    </source>
</evidence>
<dbReference type="EC" id="2.7.7.49" evidence="1"/>
<evidence type="ECO:0000313" key="5">
    <source>
        <dbReference type="EnsemblMetazoa" id="CJA37036b.1"/>
    </source>
</evidence>
<dbReference type="AlphaFoldDB" id="A0A8R1EMC5"/>
<feature type="domain" description="Reverse transcriptase/retrotransposon-derived protein RNase H-like" evidence="4">
    <location>
        <begin position="50"/>
        <end position="103"/>
    </location>
</feature>
<protein>
    <recommendedName>
        <fullName evidence="1">RNA-directed DNA polymerase</fullName>
        <ecNumber evidence="1">2.7.7.49</ecNumber>
    </recommendedName>
</protein>
<evidence type="ECO:0000256" key="1">
    <source>
        <dbReference type="ARBA" id="ARBA00012493"/>
    </source>
</evidence>
<dbReference type="InterPro" id="IPR043502">
    <property type="entry name" value="DNA/RNA_pol_sf"/>
</dbReference>
<evidence type="ECO:0000259" key="4">
    <source>
        <dbReference type="Pfam" id="PF17919"/>
    </source>
</evidence>